<feature type="coiled-coil region" evidence="2">
    <location>
        <begin position="47"/>
        <end position="84"/>
    </location>
</feature>
<sequence length="721" mass="79293">NKYVTISKSAVIPKPTASSYTEMKQVPMYCKDKLVCGDSEMSLEEFRAILYKKKSEQRRKMQQWEEEEKKYEKEEEALREHMLKQRMEQLSSLLNVQVSASKTSPELNKTMQPVPACNTAPLGLEAPILPVQTMSSLYQVPVAATSNESVPPPLPQTSPCLGIALNNGQTNGAPVGHQLSMLSATVQHVNSIIERRDPVPQQTEHVALADRFIKPAALLERSASTIPDAPKALCSNSSALVVKLQPGVREATVIGNSSGLANTSHVTPNTSVGFVQATPSKVLPSPTVNTQEALGFIMDFFQTSTLPDDEEDDDDTFQATHPNKPDIEALCLNDSNTNPGGGGFLGLHNVAPSMPPAFCIFEDDTAKVNGGTELKPVELRSFGERPVHKPALKNEEVRTTESLVDDCTIWHSRCNKTLAPSPNSTGDFALAARLASTPASVKPSEQTCKILEDKENVVTTVDDGCHMAFDCSEDKMLQPSKIRKLSPIQEFSPKPSMIAVGVKSPSSFSTFPLQDPQLAVEIDDIECTGKRLAACKLSDTLQHSAQNVEDPWGVTTKPFIVCDDEEEPEQSIQKPEQVIVKNPWDDNLIANLLSQLPTPLTSLGNYHQWGTNVPSFKLKTQVKLDSQLFSIDHLIGEGAFAHVYQASRSNNETQSNWTVILKVQKPAKPWEFYVGTQITQRMKPELRHLYISFQSAHVFQNASVLEGELYTFGTLLVRCMA</sequence>
<dbReference type="GO" id="GO:0007094">
    <property type="term" value="P:mitotic spindle assembly checkpoint signaling"/>
    <property type="evidence" value="ECO:0007669"/>
    <property type="project" value="InterPro"/>
</dbReference>
<evidence type="ECO:0000256" key="2">
    <source>
        <dbReference type="SAM" id="Coils"/>
    </source>
</evidence>
<dbReference type="AlphaFoldDB" id="A0A8J6F908"/>
<evidence type="ECO:0000256" key="1">
    <source>
        <dbReference type="PROSITE-ProRule" id="PRU10141"/>
    </source>
</evidence>
<keyword evidence="1" id="KW-0547">Nucleotide-binding</keyword>
<name>A0A8J6F908_ELECQ</name>
<feature type="non-terminal residue" evidence="3">
    <location>
        <position position="721"/>
    </location>
</feature>
<dbReference type="GO" id="GO:0005524">
    <property type="term" value="F:ATP binding"/>
    <property type="evidence" value="ECO:0007669"/>
    <property type="project" value="UniProtKB-UniRule"/>
</dbReference>
<keyword evidence="2" id="KW-0175">Coiled coil</keyword>
<dbReference type="GO" id="GO:0051754">
    <property type="term" value="P:meiotic sister chromatid cohesion, centromeric"/>
    <property type="evidence" value="ECO:0007669"/>
    <property type="project" value="TreeGrafter"/>
</dbReference>
<dbReference type="PROSITE" id="PS00107">
    <property type="entry name" value="PROTEIN_KINASE_ATP"/>
    <property type="match status" value="1"/>
</dbReference>
<dbReference type="EMBL" id="WNTK01000005">
    <property type="protein sequence ID" value="KAG9484073.1"/>
    <property type="molecule type" value="Genomic_DNA"/>
</dbReference>
<comment type="caution">
    <text evidence="3">The sequence shown here is derived from an EMBL/GenBank/DDBJ whole genome shotgun (WGS) entry which is preliminary data.</text>
</comment>
<evidence type="ECO:0000313" key="4">
    <source>
        <dbReference type="Proteomes" id="UP000770717"/>
    </source>
</evidence>
<dbReference type="InterPro" id="IPR017441">
    <property type="entry name" value="Protein_kinase_ATP_BS"/>
</dbReference>
<dbReference type="GO" id="GO:0005634">
    <property type="term" value="C:nucleus"/>
    <property type="evidence" value="ECO:0007669"/>
    <property type="project" value="TreeGrafter"/>
</dbReference>
<reference evidence="3" key="1">
    <citation type="thesis" date="2020" institute="ProQuest LLC" country="789 East Eisenhower Parkway, Ann Arbor, MI, USA">
        <title>Comparative Genomics and Chromosome Evolution.</title>
        <authorList>
            <person name="Mudd A.B."/>
        </authorList>
    </citation>
    <scope>NUCLEOTIDE SEQUENCE</scope>
    <source>
        <strain evidence="3">HN-11 Male</strain>
        <tissue evidence="3">Kidney and liver</tissue>
    </source>
</reference>
<dbReference type="InterPro" id="IPR015661">
    <property type="entry name" value="Bub1/Mad3"/>
</dbReference>
<dbReference type="PANTHER" id="PTHR14030:SF26">
    <property type="entry name" value="MITOTIC CHECKPOINT SERINE_THREONINE-PROTEIN KINASE BUB1"/>
    <property type="match status" value="1"/>
</dbReference>
<accession>A0A8J6F908</accession>
<protein>
    <submittedName>
        <fullName evidence="3">Uncharacterized protein</fullName>
    </submittedName>
</protein>
<dbReference type="GO" id="GO:0004672">
    <property type="term" value="F:protein kinase activity"/>
    <property type="evidence" value="ECO:0007669"/>
    <property type="project" value="TreeGrafter"/>
</dbReference>
<evidence type="ECO:0000313" key="3">
    <source>
        <dbReference type="EMBL" id="KAG9484073.1"/>
    </source>
</evidence>
<keyword evidence="4" id="KW-1185">Reference proteome</keyword>
<feature type="binding site" evidence="1">
    <location>
        <position position="662"/>
    </location>
    <ligand>
        <name>ATP</name>
        <dbReference type="ChEBI" id="CHEBI:30616"/>
    </ligand>
</feature>
<dbReference type="OrthoDB" id="248495at2759"/>
<proteinExistence type="predicted"/>
<dbReference type="Gene3D" id="6.10.130.20">
    <property type="match status" value="1"/>
</dbReference>
<gene>
    <name evidence="3" type="ORF">GDO78_009790</name>
</gene>
<keyword evidence="1" id="KW-0067">ATP-binding</keyword>
<organism evidence="3 4">
    <name type="scientific">Eleutherodactylus coqui</name>
    <name type="common">Puerto Rican coqui</name>
    <dbReference type="NCBI Taxonomy" id="57060"/>
    <lineage>
        <taxon>Eukaryota</taxon>
        <taxon>Metazoa</taxon>
        <taxon>Chordata</taxon>
        <taxon>Craniata</taxon>
        <taxon>Vertebrata</taxon>
        <taxon>Euteleostomi</taxon>
        <taxon>Amphibia</taxon>
        <taxon>Batrachia</taxon>
        <taxon>Anura</taxon>
        <taxon>Neobatrachia</taxon>
        <taxon>Hyloidea</taxon>
        <taxon>Eleutherodactylidae</taxon>
        <taxon>Eleutherodactylinae</taxon>
        <taxon>Eleutherodactylus</taxon>
        <taxon>Eleutherodactylus</taxon>
    </lineage>
</organism>
<dbReference type="Gene3D" id="1.10.510.10">
    <property type="entry name" value="Transferase(Phosphotransferase) domain 1"/>
    <property type="match status" value="1"/>
</dbReference>
<dbReference type="Proteomes" id="UP000770717">
    <property type="component" value="Unassembled WGS sequence"/>
</dbReference>
<dbReference type="PANTHER" id="PTHR14030">
    <property type="entry name" value="MITOTIC CHECKPOINT SERINE/THREONINE-PROTEIN KINASE BUB1"/>
    <property type="match status" value="1"/>
</dbReference>